<sequence length="362" mass="38964">MASAQISGEAELAESPAAVESSDILSPTLEQKVGEEVAVAEEGVHETTEIHPPKHKFHAFKRFKQLAKLKGHKESQVAHPLSDSSPVETSTSPSSEKSSDAPAESPEDGNGNDDDDDPSTLAHKIRELISTLPAVIHPDTPEPAPAPSPPDQDASGCPIPPSSAVHIPRSAPYQPSFQPECHERKEGGMADCVEHLADLLHLPLASRKGTRPLAAMETRALYPPPSPGTVMLYVPLEPTDGDKVEVAEFALVPVDSESNHNPSTVMLATGWKWWPFHGKKGQTAEPPTSAPASPSVPKTTPAKVKKVWLPSTTKISVEATWWGYRIFLPPPVMTVLSNQEVEAVKRATMISTALTWLFAIFL</sequence>
<dbReference type="AlphaFoldDB" id="A0A6A4IED1"/>
<organism evidence="2 3">
    <name type="scientific">Gymnopus androsaceus JB14</name>
    <dbReference type="NCBI Taxonomy" id="1447944"/>
    <lineage>
        <taxon>Eukaryota</taxon>
        <taxon>Fungi</taxon>
        <taxon>Dikarya</taxon>
        <taxon>Basidiomycota</taxon>
        <taxon>Agaricomycotina</taxon>
        <taxon>Agaricomycetes</taxon>
        <taxon>Agaricomycetidae</taxon>
        <taxon>Agaricales</taxon>
        <taxon>Marasmiineae</taxon>
        <taxon>Omphalotaceae</taxon>
        <taxon>Gymnopus</taxon>
    </lineage>
</organism>
<feature type="compositionally biased region" description="Low complexity" evidence="1">
    <location>
        <begin position="82"/>
        <end position="104"/>
    </location>
</feature>
<feature type="region of interest" description="Disordered" evidence="1">
    <location>
        <begin position="68"/>
        <end position="120"/>
    </location>
</feature>
<keyword evidence="3" id="KW-1185">Reference proteome</keyword>
<dbReference type="EMBL" id="ML769391">
    <property type="protein sequence ID" value="KAE9408360.1"/>
    <property type="molecule type" value="Genomic_DNA"/>
</dbReference>
<name>A0A6A4IED1_9AGAR</name>
<protein>
    <submittedName>
        <fullName evidence="2">Uncharacterized protein</fullName>
    </submittedName>
</protein>
<feature type="region of interest" description="Disordered" evidence="1">
    <location>
        <begin position="1"/>
        <end position="33"/>
    </location>
</feature>
<feature type="region of interest" description="Disordered" evidence="1">
    <location>
        <begin position="135"/>
        <end position="172"/>
    </location>
</feature>
<dbReference type="Proteomes" id="UP000799118">
    <property type="component" value="Unassembled WGS sequence"/>
</dbReference>
<reference evidence="2" key="1">
    <citation type="journal article" date="2019" name="Environ. Microbiol.">
        <title>Fungal ecological strategies reflected in gene transcription - a case study of two litter decomposers.</title>
        <authorList>
            <person name="Barbi F."/>
            <person name="Kohler A."/>
            <person name="Barry K."/>
            <person name="Baskaran P."/>
            <person name="Daum C."/>
            <person name="Fauchery L."/>
            <person name="Ihrmark K."/>
            <person name="Kuo A."/>
            <person name="LaButti K."/>
            <person name="Lipzen A."/>
            <person name="Morin E."/>
            <person name="Grigoriev I.V."/>
            <person name="Henrissat B."/>
            <person name="Lindahl B."/>
            <person name="Martin F."/>
        </authorList>
    </citation>
    <scope>NUCLEOTIDE SEQUENCE</scope>
    <source>
        <strain evidence="2">JB14</strain>
    </source>
</reference>
<gene>
    <name evidence="2" type="ORF">BT96DRAFT_985703</name>
</gene>
<feature type="compositionally biased region" description="Low complexity" evidence="1">
    <location>
        <begin position="283"/>
        <end position="301"/>
    </location>
</feature>
<evidence type="ECO:0000313" key="3">
    <source>
        <dbReference type="Proteomes" id="UP000799118"/>
    </source>
</evidence>
<feature type="compositionally biased region" description="Pro residues" evidence="1">
    <location>
        <begin position="141"/>
        <end position="150"/>
    </location>
</feature>
<feature type="region of interest" description="Disordered" evidence="1">
    <location>
        <begin position="280"/>
        <end position="301"/>
    </location>
</feature>
<dbReference type="OrthoDB" id="3247214at2759"/>
<evidence type="ECO:0000313" key="2">
    <source>
        <dbReference type="EMBL" id="KAE9408360.1"/>
    </source>
</evidence>
<feature type="compositionally biased region" description="Acidic residues" evidence="1">
    <location>
        <begin position="105"/>
        <end position="118"/>
    </location>
</feature>
<proteinExistence type="predicted"/>
<evidence type="ECO:0000256" key="1">
    <source>
        <dbReference type="SAM" id="MobiDB-lite"/>
    </source>
</evidence>
<accession>A0A6A4IED1</accession>